<evidence type="ECO:0000256" key="4">
    <source>
        <dbReference type="ARBA" id="ARBA00004846"/>
    </source>
</evidence>
<dbReference type="Gene3D" id="2.40.110.10">
    <property type="entry name" value="Butyryl-CoA Dehydrogenase, subunit A, domain 2"/>
    <property type="match status" value="1"/>
</dbReference>
<comment type="cofactor">
    <cofactor evidence="2">
        <name>FAD</name>
        <dbReference type="ChEBI" id="CHEBI:57692"/>
    </cofactor>
</comment>
<dbReference type="Pfam" id="PF02770">
    <property type="entry name" value="Acyl-CoA_dh_M"/>
    <property type="match status" value="1"/>
</dbReference>
<evidence type="ECO:0000256" key="8">
    <source>
        <dbReference type="ARBA" id="ARBA00022832"/>
    </source>
</evidence>
<evidence type="ECO:0000256" key="5">
    <source>
        <dbReference type="ARBA" id="ARBA00006288"/>
    </source>
</evidence>
<dbReference type="SUPFAM" id="SSF56645">
    <property type="entry name" value="Acyl-CoA dehydrogenase NM domain-like"/>
    <property type="match status" value="1"/>
</dbReference>
<keyword evidence="8" id="KW-0276">Fatty acid metabolism</keyword>
<dbReference type="InterPro" id="IPR055060">
    <property type="entry name" value="ACOX_C_alpha1"/>
</dbReference>
<evidence type="ECO:0000256" key="1">
    <source>
        <dbReference type="ARBA" id="ARBA00001201"/>
    </source>
</evidence>
<accession>A0A367J6Q2</accession>
<dbReference type="PANTHER" id="PTHR10909">
    <property type="entry name" value="ELECTRON TRANSPORT OXIDOREDUCTASE"/>
    <property type="match status" value="1"/>
</dbReference>
<comment type="pathway">
    <text evidence="4">Lipid metabolism; peroxisomal fatty acid beta-oxidation.</text>
</comment>
<feature type="binding site" evidence="14">
    <location>
        <position position="160"/>
    </location>
    <ligand>
        <name>FAD</name>
        <dbReference type="ChEBI" id="CHEBI:57692"/>
    </ligand>
</feature>
<evidence type="ECO:0000256" key="2">
    <source>
        <dbReference type="ARBA" id="ARBA00001974"/>
    </source>
</evidence>
<gene>
    <name evidence="19" type="ORF">CU098_004676</name>
</gene>
<keyword evidence="10" id="KW-0443">Lipid metabolism</keyword>
<keyword evidence="11" id="KW-0576">Peroxisome</keyword>
<dbReference type="UniPathway" id="UPA00661"/>
<dbReference type="InterPro" id="IPR029320">
    <property type="entry name" value="Acyl-CoA_ox_N"/>
</dbReference>
<comment type="subcellular location">
    <subcellularLocation>
        <location evidence="3">Peroxisome</location>
    </subcellularLocation>
</comment>
<proteinExistence type="inferred from homology"/>
<dbReference type="InterPro" id="IPR009100">
    <property type="entry name" value="AcylCoA_DH/oxidase_NM_dom_sf"/>
</dbReference>
<dbReference type="Gene3D" id="1.10.540.10">
    <property type="entry name" value="Acyl-CoA dehydrogenase/oxidase, N-terminal domain"/>
    <property type="match status" value="1"/>
</dbReference>
<evidence type="ECO:0000256" key="13">
    <source>
        <dbReference type="PIRSR" id="PIRSR000168-1"/>
    </source>
</evidence>
<dbReference type="PANTHER" id="PTHR10909:SF250">
    <property type="entry name" value="PEROXISOMAL ACYL-COENZYME A OXIDASE 1"/>
    <property type="match status" value="1"/>
</dbReference>
<dbReference type="EMBL" id="PJQM01004120">
    <property type="protein sequence ID" value="RCH85642.1"/>
    <property type="molecule type" value="Genomic_DNA"/>
</dbReference>
<dbReference type="Pfam" id="PF14749">
    <property type="entry name" value="Acyl-CoA_ox_N"/>
    <property type="match status" value="1"/>
</dbReference>
<evidence type="ECO:0000256" key="9">
    <source>
        <dbReference type="ARBA" id="ARBA00023002"/>
    </source>
</evidence>
<feature type="active site" description="Proton acceptor" evidence="13">
    <location>
        <position position="450"/>
    </location>
</feature>
<feature type="domain" description="Acyl-CoA oxidase/dehydrogenase middle" evidence="16">
    <location>
        <begin position="156"/>
        <end position="264"/>
    </location>
</feature>
<dbReference type="GO" id="GO:0071949">
    <property type="term" value="F:FAD binding"/>
    <property type="evidence" value="ECO:0007669"/>
    <property type="project" value="InterPro"/>
</dbReference>
<evidence type="ECO:0000313" key="19">
    <source>
        <dbReference type="EMBL" id="RCH85642.1"/>
    </source>
</evidence>
<feature type="domain" description="Acyl-CoA oxidase C-alpha1" evidence="18">
    <location>
        <begin position="297"/>
        <end position="465"/>
    </location>
</feature>
<keyword evidence="7 12" id="KW-0274">FAD</keyword>
<dbReference type="InterPro" id="IPR046373">
    <property type="entry name" value="Acyl-CoA_Oxase/DH_mid-dom_sf"/>
</dbReference>
<dbReference type="Proteomes" id="UP000253551">
    <property type="component" value="Unassembled WGS sequence"/>
</dbReference>
<dbReference type="Pfam" id="PF22924">
    <property type="entry name" value="ACOX_C_alpha1"/>
    <property type="match status" value="1"/>
</dbReference>
<sequence>MSIFNNNVATKFSDLKPRGPGGEALLEAEREKINFDVKSLSKFMYTEAWLDKLHRVLSVIESEPAFDKTSRYYQSRSEKIKTSLWKDRRMVELARLFLREHLWDEQEFQIANFLFDQSSPFTLHYSMFIPTLKSQTNDEQKKLFLEPALNHQIIGCYAQTELGHGSNVQGIETTATYIPETNEFELHSPTLTSSKWWIGGLGKAANHAIVMARLITNGKDLGPHPFCVQIRSLENHAPLKGITVGDIGPKFGFNSVDNGFIMFDHYRIPHISFLAKFSQVQPSTGIYSKPPNAKLSYGTMVYVRANIVMGVRYALAKATTIAIRYSTVRQQFVDAASPKKWDNKVIETPVLDYTMQQYRLLPIVASAYACFFTGREMLRLYELNQEAMKDGNFDLLADLHASSSGLKSLTTTMAIESIEDCRRACGGHGYSNFSGLGQFYQDYLPNVTWEGDNYILTQQTARYLLKTFRNVVAGKAEPSEYNHTISYLTQFLQNTTAKCPATKPADFLNPELILSAFGFRAAYGIAKVAEQIDREGRSWNSMLVEISRISKAHCQFILVRNFIVTLQSDPTLTRAEHKPMNQILRTLSALFALHTMEKELSEFLLSGYLSSEQCAMLKEQVITLLDVVRPQAVGLVDAFALPDYYLHSALGRYDGQVYEAMTKMAEAEPLNHTLVVDGYEENIKPFVHQGRTFAKKDVSVSRL</sequence>
<evidence type="ECO:0000259" key="15">
    <source>
        <dbReference type="Pfam" id="PF01756"/>
    </source>
</evidence>
<feature type="binding site" evidence="14">
    <location>
        <position position="199"/>
    </location>
    <ligand>
        <name>FAD</name>
        <dbReference type="ChEBI" id="CHEBI:57692"/>
    </ligand>
</feature>
<keyword evidence="20" id="KW-1185">Reference proteome</keyword>
<evidence type="ECO:0000259" key="16">
    <source>
        <dbReference type="Pfam" id="PF02770"/>
    </source>
</evidence>
<dbReference type="GO" id="GO:0003997">
    <property type="term" value="F:acyl-CoA oxidase activity"/>
    <property type="evidence" value="ECO:0007669"/>
    <property type="project" value="UniProtKB-EC"/>
</dbReference>
<evidence type="ECO:0000256" key="11">
    <source>
        <dbReference type="ARBA" id="ARBA00023140"/>
    </source>
</evidence>
<dbReference type="FunFam" id="2.40.110.10:FF:000003">
    <property type="entry name" value="Acyl-coenzyme A oxidase"/>
    <property type="match status" value="1"/>
</dbReference>
<dbReference type="GO" id="GO:0033540">
    <property type="term" value="P:fatty acid beta-oxidation using acyl-CoA oxidase"/>
    <property type="evidence" value="ECO:0007669"/>
    <property type="project" value="UniProtKB-UniPathway"/>
</dbReference>
<dbReference type="GO" id="GO:0005777">
    <property type="term" value="C:peroxisome"/>
    <property type="evidence" value="ECO:0007669"/>
    <property type="project" value="UniProtKB-SubCell"/>
</dbReference>
<dbReference type="GO" id="GO:0055088">
    <property type="term" value="P:lipid homeostasis"/>
    <property type="evidence" value="ECO:0007669"/>
    <property type="project" value="TreeGrafter"/>
</dbReference>
<evidence type="ECO:0000256" key="12">
    <source>
        <dbReference type="PIRNR" id="PIRNR000168"/>
    </source>
</evidence>
<evidence type="ECO:0000259" key="17">
    <source>
        <dbReference type="Pfam" id="PF14749"/>
    </source>
</evidence>
<evidence type="ECO:0000256" key="10">
    <source>
        <dbReference type="ARBA" id="ARBA00023098"/>
    </source>
</evidence>
<evidence type="ECO:0000256" key="6">
    <source>
        <dbReference type="ARBA" id="ARBA00022630"/>
    </source>
</evidence>
<dbReference type="InterPro" id="IPR006091">
    <property type="entry name" value="Acyl-CoA_Oxase/DH_mid-dom"/>
</dbReference>
<dbReference type="SUPFAM" id="SSF47203">
    <property type="entry name" value="Acyl-CoA dehydrogenase C-terminal domain-like"/>
    <property type="match status" value="2"/>
</dbReference>
<comment type="caution">
    <text evidence="19">The sequence shown here is derived from an EMBL/GenBank/DDBJ whole genome shotgun (WGS) entry which is preliminary data.</text>
</comment>
<dbReference type="STRING" id="4846.A0A367J6Q2"/>
<feature type="domain" description="Acyl-coenzyme A oxidase N-terminal" evidence="17">
    <location>
        <begin position="36"/>
        <end position="154"/>
    </location>
</feature>
<comment type="similarity">
    <text evidence="5 12">Belongs to the acyl-CoA oxidase family.</text>
</comment>
<protein>
    <recommendedName>
        <fullName evidence="12">Acyl-coenzyme A oxidase</fullName>
    </recommendedName>
</protein>
<organism evidence="19 20">
    <name type="scientific">Rhizopus stolonifer</name>
    <name type="common">Rhizopus nigricans</name>
    <dbReference type="NCBI Taxonomy" id="4846"/>
    <lineage>
        <taxon>Eukaryota</taxon>
        <taxon>Fungi</taxon>
        <taxon>Fungi incertae sedis</taxon>
        <taxon>Mucoromycota</taxon>
        <taxon>Mucoromycotina</taxon>
        <taxon>Mucoromycetes</taxon>
        <taxon>Mucorales</taxon>
        <taxon>Mucorineae</taxon>
        <taxon>Rhizopodaceae</taxon>
        <taxon>Rhizopus</taxon>
    </lineage>
</organism>
<dbReference type="InterPro" id="IPR036250">
    <property type="entry name" value="AcylCo_DH-like_C"/>
</dbReference>
<dbReference type="Pfam" id="PF01756">
    <property type="entry name" value="ACOX"/>
    <property type="match status" value="1"/>
</dbReference>
<keyword evidence="9" id="KW-0560">Oxidoreductase</keyword>
<evidence type="ECO:0000259" key="18">
    <source>
        <dbReference type="Pfam" id="PF22924"/>
    </source>
</evidence>
<evidence type="ECO:0000256" key="7">
    <source>
        <dbReference type="ARBA" id="ARBA00022827"/>
    </source>
</evidence>
<dbReference type="AlphaFoldDB" id="A0A367J6Q2"/>
<dbReference type="InterPro" id="IPR037069">
    <property type="entry name" value="AcylCoA_DH/ox_N_sf"/>
</dbReference>
<evidence type="ECO:0000313" key="20">
    <source>
        <dbReference type="Proteomes" id="UP000253551"/>
    </source>
</evidence>
<dbReference type="PIRSF" id="PIRSF000168">
    <property type="entry name" value="Acyl-CoA_oxidase"/>
    <property type="match status" value="1"/>
</dbReference>
<evidence type="ECO:0000256" key="14">
    <source>
        <dbReference type="PIRSR" id="PIRSR000168-2"/>
    </source>
</evidence>
<comment type="catalytic activity">
    <reaction evidence="1">
        <text>a 2,3-saturated acyl-CoA + O2 = a (2E)-enoyl-CoA + H2O2</text>
        <dbReference type="Rhea" id="RHEA:38959"/>
        <dbReference type="ChEBI" id="CHEBI:15379"/>
        <dbReference type="ChEBI" id="CHEBI:16240"/>
        <dbReference type="ChEBI" id="CHEBI:58856"/>
        <dbReference type="ChEBI" id="CHEBI:65111"/>
        <dbReference type="EC" id="1.3.3.6"/>
    </reaction>
</comment>
<dbReference type="GO" id="GO:0005504">
    <property type="term" value="F:fatty acid binding"/>
    <property type="evidence" value="ECO:0007669"/>
    <property type="project" value="TreeGrafter"/>
</dbReference>
<dbReference type="OrthoDB" id="538336at2759"/>
<feature type="domain" description="Acyl-CoA oxidase C-terminal" evidence="15">
    <location>
        <begin position="509"/>
        <end position="687"/>
    </location>
</feature>
<evidence type="ECO:0000256" key="3">
    <source>
        <dbReference type="ARBA" id="ARBA00004275"/>
    </source>
</evidence>
<dbReference type="InterPro" id="IPR002655">
    <property type="entry name" value="Acyl-CoA_oxidase_C"/>
</dbReference>
<dbReference type="FunFam" id="1.20.140.10:FF:000005">
    <property type="entry name" value="Acyl-coenzyme A oxidase"/>
    <property type="match status" value="1"/>
</dbReference>
<dbReference type="FunFam" id="1.20.140.10:FF:000013">
    <property type="entry name" value="Acyl-coenzyme A oxidase"/>
    <property type="match status" value="1"/>
</dbReference>
<keyword evidence="6 12" id="KW-0285">Flavoprotein</keyword>
<dbReference type="InterPro" id="IPR012258">
    <property type="entry name" value="Acyl-CoA_oxidase"/>
</dbReference>
<reference evidence="19 20" key="1">
    <citation type="journal article" date="2018" name="G3 (Bethesda)">
        <title>Phylogenetic and Phylogenomic Definition of Rhizopus Species.</title>
        <authorList>
            <person name="Gryganskyi A.P."/>
            <person name="Golan J."/>
            <person name="Dolatabadi S."/>
            <person name="Mondo S."/>
            <person name="Robb S."/>
            <person name="Idnurm A."/>
            <person name="Muszewska A."/>
            <person name="Steczkiewicz K."/>
            <person name="Masonjones S."/>
            <person name="Liao H.L."/>
            <person name="Gajdeczka M.T."/>
            <person name="Anike F."/>
            <person name="Vuek A."/>
            <person name="Anishchenko I.M."/>
            <person name="Voigt K."/>
            <person name="de Hoog G.S."/>
            <person name="Smith M.E."/>
            <person name="Heitman J."/>
            <person name="Vilgalys R."/>
            <person name="Stajich J.E."/>
        </authorList>
    </citation>
    <scope>NUCLEOTIDE SEQUENCE [LARGE SCALE GENOMIC DNA]</scope>
    <source>
        <strain evidence="19 20">LSU 92-RS-03</strain>
    </source>
</reference>
<name>A0A367J6Q2_RHIST</name>
<dbReference type="Gene3D" id="1.20.140.10">
    <property type="entry name" value="Butyryl-CoA Dehydrogenase, subunit A, domain 3"/>
    <property type="match status" value="2"/>
</dbReference>